<name>W4QIJ0_9BACI</name>
<dbReference type="Proteomes" id="UP000018895">
    <property type="component" value="Unassembled WGS sequence"/>
</dbReference>
<proteinExistence type="predicted"/>
<organism evidence="1 2">
    <name type="scientific">Halalkalibacter hemicellulosilyticusJCM 9152</name>
    <dbReference type="NCBI Taxonomy" id="1236971"/>
    <lineage>
        <taxon>Bacteria</taxon>
        <taxon>Bacillati</taxon>
        <taxon>Bacillota</taxon>
        <taxon>Bacilli</taxon>
        <taxon>Bacillales</taxon>
        <taxon>Bacillaceae</taxon>
        <taxon>Halalkalibacter</taxon>
    </lineage>
</organism>
<dbReference type="RefSeq" id="WP_035346132.1">
    <property type="nucleotide sequence ID" value="NZ_BAUU01000026.1"/>
</dbReference>
<evidence type="ECO:0000313" key="1">
    <source>
        <dbReference type="EMBL" id="GAE31920.1"/>
    </source>
</evidence>
<sequence length="145" mass="15811">MTRQKNALTGYFVASMPSNGEEPEYMQLAKWISSVTDDTDETSEATGYYDGDGNPTTDVTARLEQYSFEGMYDKDDPAMAFINSIKREVGEGRKIMFKKVDSDGTEIEGPATVTVPITSGGEATEFATFSCTIGFDRKPTITAAP</sequence>
<protein>
    <submittedName>
        <fullName evidence="1">Phage major tail shaft protein</fullName>
    </submittedName>
</protein>
<comment type="caution">
    <text evidence="1">The sequence shown here is derived from an EMBL/GenBank/DDBJ whole genome shotgun (WGS) entry which is preliminary data.</text>
</comment>
<dbReference type="STRING" id="1236971.JCM9152_3420"/>
<dbReference type="AlphaFoldDB" id="W4QIJ0"/>
<evidence type="ECO:0000313" key="2">
    <source>
        <dbReference type="Proteomes" id="UP000018895"/>
    </source>
</evidence>
<dbReference type="NCBIfam" id="NF047353">
    <property type="entry name" value="tube_lmo2291"/>
    <property type="match status" value="1"/>
</dbReference>
<dbReference type="OrthoDB" id="2288114at2"/>
<reference evidence="1" key="1">
    <citation type="journal article" date="2014" name="Genome Announc.">
        <title>Draft Genome Sequences of Three Alkaliphilic Bacillus Strains, Bacillus wakoensis JCM 9140T, Bacillus akibai JCM 9157T, and Bacillus hemicellulosilyticus JCM 9152T.</title>
        <authorList>
            <person name="Yuki M."/>
            <person name="Oshima K."/>
            <person name="Suda W."/>
            <person name="Oshida Y."/>
            <person name="Kitamura K."/>
            <person name="Iida T."/>
            <person name="Hattori M."/>
            <person name="Ohkuma M."/>
        </authorList>
    </citation>
    <scope>NUCLEOTIDE SEQUENCE [LARGE SCALE GENOMIC DNA]</scope>
    <source>
        <strain evidence="1">JCM 9152</strain>
    </source>
</reference>
<dbReference type="EMBL" id="BAUU01000026">
    <property type="protein sequence ID" value="GAE31920.1"/>
    <property type="molecule type" value="Genomic_DNA"/>
</dbReference>
<gene>
    <name evidence="1" type="ORF">JCM9152_3420</name>
</gene>
<keyword evidence="2" id="KW-1185">Reference proteome</keyword>
<accession>W4QIJ0</accession>